<protein>
    <submittedName>
        <fullName evidence="1">Uncharacterized protein</fullName>
    </submittedName>
</protein>
<dbReference type="Proteomes" id="UP000195442">
    <property type="component" value="Unassembled WGS sequence"/>
</dbReference>
<reference evidence="2" key="1">
    <citation type="submission" date="2017-02" db="EMBL/GenBank/DDBJ databases">
        <authorList>
            <person name="Daims H."/>
        </authorList>
    </citation>
    <scope>NUCLEOTIDE SEQUENCE [LARGE SCALE GENOMIC DNA]</scope>
</reference>
<accession>A0A1R4GZX3</accession>
<evidence type="ECO:0000313" key="1">
    <source>
        <dbReference type="EMBL" id="SJM89553.1"/>
    </source>
</evidence>
<dbReference type="AlphaFoldDB" id="A0A1R4GZX3"/>
<proteinExistence type="predicted"/>
<keyword evidence="2" id="KW-1185">Reference proteome</keyword>
<organism evidence="1 2">
    <name type="scientific">Crenothrix polyspora</name>
    <dbReference type="NCBI Taxonomy" id="360316"/>
    <lineage>
        <taxon>Bacteria</taxon>
        <taxon>Pseudomonadati</taxon>
        <taxon>Pseudomonadota</taxon>
        <taxon>Gammaproteobacteria</taxon>
        <taxon>Methylococcales</taxon>
        <taxon>Crenotrichaceae</taxon>
        <taxon>Crenothrix</taxon>
    </lineage>
</organism>
<sequence>MKIKKSSGSRDICGCKGCGVSLYHIMPKRVANIGAIEWKSVFSTVFGKHSLTPLKK</sequence>
<name>A0A1R4GZX3_9GAMM</name>
<dbReference type="EMBL" id="FUKJ01000025">
    <property type="protein sequence ID" value="SJM89553.1"/>
    <property type="molecule type" value="Genomic_DNA"/>
</dbReference>
<gene>
    <name evidence="1" type="ORF">CRENPOLYSF2_1200008</name>
</gene>
<evidence type="ECO:0000313" key="2">
    <source>
        <dbReference type="Proteomes" id="UP000195442"/>
    </source>
</evidence>